<dbReference type="AlphaFoldDB" id="A0AAJ1IK20"/>
<accession>A0AAJ1IK20</accession>
<name>A0AAJ1IK20_9SPIO</name>
<comment type="similarity">
    <text evidence="6">Belongs to the NAD kinase family.</text>
</comment>
<keyword evidence="6" id="KW-0963">Cytoplasm</keyword>
<dbReference type="EMBL" id="JAQQAL010000051">
    <property type="protein sequence ID" value="MDC7228540.1"/>
    <property type="molecule type" value="Genomic_DNA"/>
</dbReference>
<comment type="caution">
    <text evidence="6">Lacks conserved residue(s) required for the propagation of feature annotation.</text>
</comment>
<proteinExistence type="inferred from homology"/>
<keyword evidence="3 6" id="KW-0521">NADP</keyword>
<dbReference type="InterPro" id="IPR002504">
    <property type="entry name" value="NADK"/>
</dbReference>
<comment type="function">
    <text evidence="6">Involved in the regulation of the intracellular balance of NAD and NADP, and is a key enzyme in the biosynthesis of NADP. Catalyzes specifically the phosphorylation on 2'-hydroxyl of the adenosine moiety of NAD to yield NADP.</text>
</comment>
<comment type="subcellular location">
    <subcellularLocation>
        <location evidence="6">Cytoplasm</location>
    </subcellularLocation>
</comment>
<keyword evidence="4 6" id="KW-0520">NAD</keyword>
<dbReference type="GO" id="GO:0019674">
    <property type="term" value="P:NAD+ metabolic process"/>
    <property type="evidence" value="ECO:0007669"/>
    <property type="project" value="InterPro"/>
</dbReference>
<dbReference type="GO" id="GO:0003951">
    <property type="term" value="F:NAD+ kinase activity"/>
    <property type="evidence" value="ECO:0007669"/>
    <property type="project" value="UniProtKB-UniRule"/>
</dbReference>
<keyword evidence="6" id="KW-0067">ATP-binding</keyword>
<dbReference type="Gene3D" id="3.40.50.10330">
    <property type="entry name" value="Probable inorganic polyphosphate/atp-NAD kinase, domain 1"/>
    <property type="match status" value="1"/>
</dbReference>
<gene>
    <name evidence="6" type="primary">nadK</name>
    <name evidence="7" type="ORF">PQJ61_17395</name>
</gene>
<dbReference type="Gene3D" id="2.60.200.30">
    <property type="entry name" value="Probable inorganic polyphosphate/atp-NAD kinase, domain 2"/>
    <property type="match status" value="1"/>
</dbReference>
<feature type="binding site" evidence="6">
    <location>
        <begin position="137"/>
        <end position="138"/>
    </location>
    <ligand>
        <name>NAD(+)</name>
        <dbReference type="ChEBI" id="CHEBI:57540"/>
    </ligand>
</feature>
<dbReference type="PANTHER" id="PTHR20275:SF0">
    <property type="entry name" value="NAD KINASE"/>
    <property type="match status" value="1"/>
</dbReference>
<dbReference type="EC" id="2.7.1.23" evidence="6"/>
<evidence type="ECO:0000256" key="1">
    <source>
        <dbReference type="ARBA" id="ARBA00022679"/>
    </source>
</evidence>
<dbReference type="GO" id="GO:0006741">
    <property type="term" value="P:NADP+ biosynthetic process"/>
    <property type="evidence" value="ECO:0007669"/>
    <property type="project" value="UniProtKB-UniRule"/>
</dbReference>
<comment type="catalytic activity">
    <reaction evidence="5 6">
        <text>NAD(+) + ATP = ADP + NADP(+) + H(+)</text>
        <dbReference type="Rhea" id="RHEA:18629"/>
        <dbReference type="ChEBI" id="CHEBI:15378"/>
        <dbReference type="ChEBI" id="CHEBI:30616"/>
        <dbReference type="ChEBI" id="CHEBI:57540"/>
        <dbReference type="ChEBI" id="CHEBI:58349"/>
        <dbReference type="ChEBI" id="CHEBI:456216"/>
        <dbReference type="EC" id="2.7.1.23"/>
    </reaction>
</comment>
<dbReference type="Pfam" id="PF01513">
    <property type="entry name" value="NAD_kinase"/>
    <property type="match status" value="1"/>
</dbReference>
<dbReference type="GO" id="GO:0046872">
    <property type="term" value="F:metal ion binding"/>
    <property type="evidence" value="ECO:0007669"/>
    <property type="project" value="UniProtKB-UniRule"/>
</dbReference>
<keyword evidence="2 6" id="KW-0418">Kinase</keyword>
<dbReference type="SUPFAM" id="SSF111331">
    <property type="entry name" value="NAD kinase/diacylglycerol kinase-like"/>
    <property type="match status" value="1"/>
</dbReference>
<keyword evidence="6" id="KW-0547">Nucleotide-binding</keyword>
<feature type="binding site" evidence="6">
    <location>
        <position position="165"/>
    </location>
    <ligand>
        <name>NAD(+)</name>
        <dbReference type="ChEBI" id="CHEBI:57540"/>
    </ligand>
</feature>
<dbReference type="InterPro" id="IPR017437">
    <property type="entry name" value="ATP-NAD_kinase_PpnK-typ_C"/>
</dbReference>
<reference evidence="7 8" key="1">
    <citation type="submission" date="2022-12" db="EMBL/GenBank/DDBJ databases">
        <title>Metagenome assembled genome from gulf of manar.</title>
        <authorList>
            <person name="Kohli P."/>
            <person name="Pk S."/>
            <person name="Venkata Ramana C."/>
            <person name="Sasikala C."/>
        </authorList>
    </citation>
    <scope>NUCLEOTIDE SEQUENCE [LARGE SCALE GENOMIC DNA]</scope>
    <source>
        <strain evidence="7">JB008</strain>
    </source>
</reference>
<dbReference type="PANTHER" id="PTHR20275">
    <property type="entry name" value="NAD KINASE"/>
    <property type="match status" value="1"/>
</dbReference>
<feature type="binding site" evidence="6">
    <location>
        <position position="238"/>
    </location>
    <ligand>
        <name>NAD(+)</name>
        <dbReference type="ChEBI" id="CHEBI:57540"/>
    </ligand>
</feature>
<dbReference type="GO" id="GO:0005524">
    <property type="term" value="F:ATP binding"/>
    <property type="evidence" value="ECO:0007669"/>
    <property type="project" value="UniProtKB-KW"/>
</dbReference>
<dbReference type="Proteomes" id="UP001221217">
    <property type="component" value="Unassembled WGS sequence"/>
</dbReference>
<evidence type="ECO:0000256" key="3">
    <source>
        <dbReference type="ARBA" id="ARBA00022857"/>
    </source>
</evidence>
<protein>
    <recommendedName>
        <fullName evidence="6">NAD kinase</fullName>
        <ecNumber evidence="6">2.7.1.23</ecNumber>
    </recommendedName>
    <alternativeName>
        <fullName evidence="6">ATP-dependent NAD kinase</fullName>
    </alternativeName>
</protein>
<keyword evidence="1 6" id="KW-0808">Transferase</keyword>
<dbReference type="GO" id="GO:0051287">
    <property type="term" value="F:NAD binding"/>
    <property type="evidence" value="ECO:0007669"/>
    <property type="project" value="UniProtKB-ARBA"/>
</dbReference>
<feature type="binding site" evidence="6">
    <location>
        <begin position="63"/>
        <end position="64"/>
    </location>
    <ligand>
        <name>NAD(+)</name>
        <dbReference type="ChEBI" id="CHEBI:57540"/>
    </ligand>
</feature>
<evidence type="ECO:0000313" key="8">
    <source>
        <dbReference type="Proteomes" id="UP001221217"/>
    </source>
</evidence>
<comment type="caution">
    <text evidence="7">The sequence shown here is derived from an EMBL/GenBank/DDBJ whole genome shotgun (WGS) entry which is preliminary data.</text>
</comment>
<dbReference type="InterPro" id="IPR016064">
    <property type="entry name" value="NAD/diacylglycerol_kinase_sf"/>
</dbReference>
<comment type="cofactor">
    <cofactor evidence="6">
        <name>a divalent metal cation</name>
        <dbReference type="ChEBI" id="CHEBI:60240"/>
    </cofactor>
</comment>
<feature type="binding site" evidence="6">
    <location>
        <position position="148"/>
    </location>
    <ligand>
        <name>NAD(+)</name>
        <dbReference type="ChEBI" id="CHEBI:57540"/>
    </ligand>
</feature>
<dbReference type="Pfam" id="PF20143">
    <property type="entry name" value="NAD_kinase_C"/>
    <property type="match status" value="1"/>
</dbReference>
<evidence type="ECO:0000313" key="7">
    <source>
        <dbReference type="EMBL" id="MDC7228540.1"/>
    </source>
</evidence>
<evidence type="ECO:0000256" key="5">
    <source>
        <dbReference type="ARBA" id="ARBA00047925"/>
    </source>
</evidence>
<feature type="active site" description="Proton acceptor" evidence="6">
    <location>
        <position position="63"/>
    </location>
</feature>
<evidence type="ECO:0000256" key="6">
    <source>
        <dbReference type="HAMAP-Rule" id="MF_00361"/>
    </source>
</evidence>
<evidence type="ECO:0000256" key="4">
    <source>
        <dbReference type="ARBA" id="ARBA00023027"/>
    </source>
</evidence>
<organism evidence="7 8">
    <name type="scientific">Candidatus Thalassospirochaeta sargassi</name>
    <dbReference type="NCBI Taxonomy" id="3119039"/>
    <lineage>
        <taxon>Bacteria</taxon>
        <taxon>Pseudomonadati</taxon>
        <taxon>Spirochaetota</taxon>
        <taxon>Spirochaetia</taxon>
        <taxon>Spirochaetales</taxon>
        <taxon>Spirochaetaceae</taxon>
        <taxon>Candidatus Thalassospirochaeta</taxon>
    </lineage>
</organism>
<evidence type="ECO:0000256" key="2">
    <source>
        <dbReference type="ARBA" id="ARBA00022777"/>
    </source>
</evidence>
<dbReference type="HAMAP" id="MF_00361">
    <property type="entry name" value="NAD_kinase"/>
    <property type="match status" value="1"/>
</dbReference>
<dbReference type="GO" id="GO:0005737">
    <property type="term" value="C:cytoplasm"/>
    <property type="evidence" value="ECO:0007669"/>
    <property type="project" value="UniProtKB-SubCell"/>
</dbReference>
<sequence length="284" mass="31168">MGKEIKKAVIIVNLLKPEAEALVDDITAYLDERKIQNEVFGYSGAPITPDIKEADIAFALGGDGTVLFSARTLACFEIPVLAVNMGNFGFITEVSKDEWKDTFEDYHAGRLKLSKRLMLKAAVIRNGKKIKELHSLNDSVISAYGISKMIRLSVQLNGTHLGKYRADGVLVSTPTGSTAYSAAAGGPLLEPEMDAVLLNPICPFSLSNRPLVIPADKKIKIFVEQEQRAEVMLTVDGQTVFPLVPEDVVEFERAPEKALIISSDKRNFYEILRTKLKWSGGPDA</sequence>
<feature type="binding site" evidence="6">
    <location>
        <position position="167"/>
    </location>
    <ligand>
        <name>NAD(+)</name>
        <dbReference type="ChEBI" id="CHEBI:57540"/>
    </ligand>
</feature>
<dbReference type="InterPro" id="IPR017438">
    <property type="entry name" value="ATP-NAD_kinase_N"/>
</dbReference>